<sequence>MRVQNQNRLSEKDLHQANNKSDEDEPAAKHHRSPSKTPNLPIRPRPRWLFERQQNPLKEFIRHSHLPLPVSATQLDGRPIRRSERITAVRNYSSQKTLIDNDHQLRKTKDLTKIPGDHKQTHQIIDQSLLRKRLRRVNKPPVQPRPAWIWKRALILGQDSQTLISDSPRDEAEAIPGSKSLASIEFSINVNREGLTAHSDPLAQDNSPGSPANNKLVPDPVKSHATALAVVDVAQPHHPKEATLTSPQDANTSNKKAVDPPPCPLTEAIVQLPTPQGNARTNNKAANPNEATLPSPQDAHLTPIRGALLVDVAPPCPLAEAILPSPQSHLKVYLGDVEQLQLPTDATLHPSLQDVCTNNNISTNKAMPILVKSPPTDVVDDIEVWLDNHLDHKTPSIGDPPDPMTKRSTSAQGRSDINTPHSKSVVSENHEPTPLNYANDSPKLQAPSKLVLTHDQSPDNNSPREAATSAVESTPKKESSPARLQPSSTTETTATVKSLIRDYVEQRSKPSASKNLIISDPAPLSAVRKDY</sequence>
<protein>
    <submittedName>
        <fullName evidence="2">Uncharacterized protein</fullName>
    </submittedName>
</protein>
<feature type="region of interest" description="Disordered" evidence="1">
    <location>
        <begin position="275"/>
        <end position="296"/>
    </location>
</feature>
<feature type="compositionally biased region" description="Polar residues" evidence="1">
    <location>
        <begin position="485"/>
        <end position="494"/>
    </location>
</feature>
<accession>A0A2N5RYX2</accession>
<evidence type="ECO:0000256" key="1">
    <source>
        <dbReference type="SAM" id="MobiDB-lite"/>
    </source>
</evidence>
<feature type="compositionally biased region" description="Polar residues" evidence="1">
    <location>
        <begin position="243"/>
        <end position="255"/>
    </location>
</feature>
<comment type="caution">
    <text evidence="2">The sequence shown here is derived from an EMBL/GenBank/DDBJ whole genome shotgun (WGS) entry which is preliminary data.</text>
</comment>
<keyword evidence="3" id="KW-1185">Reference proteome</keyword>
<proteinExistence type="predicted"/>
<evidence type="ECO:0000313" key="2">
    <source>
        <dbReference type="EMBL" id="PLW06196.1"/>
    </source>
</evidence>
<reference evidence="2 3" key="1">
    <citation type="submission" date="2017-11" db="EMBL/GenBank/DDBJ databases">
        <title>De novo assembly and phasing of dikaryotic genomes from two isolates of Puccinia coronata f. sp. avenae, the causal agent of oat crown rust.</title>
        <authorList>
            <person name="Miller M.E."/>
            <person name="Zhang Y."/>
            <person name="Omidvar V."/>
            <person name="Sperschneider J."/>
            <person name="Schwessinger B."/>
            <person name="Raley C."/>
            <person name="Palmer J.M."/>
            <person name="Garnica D."/>
            <person name="Upadhyaya N."/>
            <person name="Rathjen J."/>
            <person name="Taylor J.M."/>
            <person name="Park R.F."/>
            <person name="Dodds P.N."/>
            <person name="Hirsch C.D."/>
            <person name="Kianian S.F."/>
            <person name="Figueroa M."/>
        </authorList>
    </citation>
    <scope>NUCLEOTIDE SEQUENCE [LARGE SCALE GENOMIC DNA]</scope>
    <source>
        <strain evidence="2">12NC29</strain>
    </source>
</reference>
<feature type="compositionally biased region" description="Polar residues" evidence="1">
    <location>
        <begin position="275"/>
        <end position="295"/>
    </location>
</feature>
<name>A0A2N5RYX2_9BASI</name>
<feature type="compositionally biased region" description="Polar residues" evidence="1">
    <location>
        <begin position="406"/>
        <end position="427"/>
    </location>
</feature>
<feature type="region of interest" description="Disordered" evidence="1">
    <location>
        <begin position="240"/>
        <end position="261"/>
    </location>
</feature>
<evidence type="ECO:0000313" key="3">
    <source>
        <dbReference type="Proteomes" id="UP000235388"/>
    </source>
</evidence>
<dbReference type="EMBL" id="PGCJ01001342">
    <property type="protein sequence ID" value="PLW06196.1"/>
    <property type="molecule type" value="Genomic_DNA"/>
</dbReference>
<feature type="compositionally biased region" description="Polar residues" evidence="1">
    <location>
        <begin position="454"/>
        <end position="463"/>
    </location>
</feature>
<organism evidence="2 3">
    <name type="scientific">Puccinia coronata f. sp. avenae</name>
    <dbReference type="NCBI Taxonomy" id="200324"/>
    <lineage>
        <taxon>Eukaryota</taxon>
        <taxon>Fungi</taxon>
        <taxon>Dikarya</taxon>
        <taxon>Basidiomycota</taxon>
        <taxon>Pucciniomycotina</taxon>
        <taxon>Pucciniomycetes</taxon>
        <taxon>Pucciniales</taxon>
        <taxon>Pucciniaceae</taxon>
        <taxon>Puccinia</taxon>
    </lineage>
</organism>
<feature type="region of interest" description="Disordered" evidence="1">
    <location>
        <begin position="391"/>
        <end position="494"/>
    </location>
</feature>
<feature type="region of interest" description="Disordered" evidence="1">
    <location>
        <begin position="1"/>
        <end position="47"/>
    </location>
</feature>
<feature type="compositionally biased region" description="Polar residues" evidence="1">
    <location>
        <begin position="204"/>
        <end position="213"/>
    </location>
</feature>
<feature type="region of interest" description="Disordered" evidence="1">
    <location>
        <begin position="198"/>
        <end position="219"/>
    </location>
</feature>
<dbReference type="Proteomes" id="UP000235388">
    <property type="component" value="Unassembled WGS sequence"/>
</dbReference>
<gene>
    <name evidence="2" type="ORF">PCANC_27146</name>
</gene>
<dbReference type="AlphaFoldDB" id="A0A2N5RYX2"/>